<dbReference type="EMBL" id="UOFL01000073">
    <property type="protein sequence ID" value="VAW75118.1"/>
    <property type="molecule type" value="Genomic_DNA"/>
</dbReference>
<dbReference type="PANTHER" id="PTHR43434:SF1">
    <property type="entry name" value="PHOSPHOGLYCOLATE PHOSPHATASE"/>
    <property type="match status" value="1"/>
</dbReference>
<dbReference type="InterPro" id="IPR036412">
    <property type="entry name" value="HAD-like_sf"/>
</dbReference>
<keyword evidence="7 10" id="KW-0378">Hydrolase</keyword>
<comment type="pathway">
    <text evidence="3">Organic acid metabolism; glycolate biosynthesis; glycolate from 2-phosphoglycolate: step 1/1.</text>
</comment>
<dbReference type="GO" id="GO:0006281">
    <property type="term" value="P:DNA repair"/>
    <property type="evidence" value="ECO:0007669"/>
    <property type="project" value="TreeGrafter"/>
</dbReference>
<evidence type="ECO:0000256" key="3">
    <source>
        <dbReference type="ARBA" id="ARBA00004818"/>
    </source>
</evidence>
<evidence type="ECO:0000256" key="7">
    <source>
        <dbReference type="ARBA" id="ARBA00022801"/>
    </source>
</evidence>
<dbReference type="InterPro" id="IPR041492">
    <property type="entry name" value="HAD_2"/>
</dbReference>
<dbReference type="InterPro" id="IPR023198">
    <property type="entry name" value="PGP-like_dom2"/>
</dbReference>
<dbReference type="GO" id="GO:0046295">
    <property type="term" value="P:glycolate biosynthetic process"/>
    <property type="evidence" value="ECO:0007669"/>
    <property type="project" value="UniProtKB-UniPathway"/>
</dbReference>
<dbReference type="SUPFAM" id="SSF56784">
    <property type="entry name" value="HAD-like"/>
    <property type="match status" value="1"/>
</dbReference>
<dbReference type="SFLD" id="SFLDG01135">
    <property type="entry name" value="C1.5.6:_HAD__Beta-PGM__Phospha"/>
    <property type="match status" value="1"/>
</dbReference>
<dbReference type="GO" id="GO:0008967">
    <property type="term" value="F:phosphoglycolate phosphatase activity"/>
    <property type="evidence" value="ECO:0007669"/>
    <property type="project" value="UniProtKB-EC"/>
</dbReference>
<dbReference type="InterPro" id="IPR006439">
    <property type="entry name" value="HAD-SF_hydro_IA"/>
</dbReference>
<proteinExistence type="inferred from homology"/>
<dbReference type="Pfam" id="PF13419">
    <property type="entry name" value="HAD_2"/>
    <property type="match status" value="1"/>
</dbReference>
<dbReference type="NCBIfam" id="NF009695">
    <property type="entry name" value="PRK13222.1-2"/>
    <property type="match status" value="1"/>
</dbReference>
<keyword evidence="6" id="KW-0479">Metal-binding</keyword>
<comment type="similarity">
    <text evidence="4">Belongs to the HAD-like hydrolase superfamily. CbbY/CbbZ/Gph/YieH family.</text>
</comment>
<protein>
    <recommendedName>
        <fullName evidence="5">phosphoglycolate phosphatase</fullName>
        <ecNumber evidence="5">3.1.3.18</ecNumber>
    </recommendedName>
</protein>
<comment type="catalytic activity">
    <reaction evidence="1">
        <text>2-phosphoglycolate + H2O = glycolate + phosphate</text>
        <dbReference type="Rhea" id="RHEA:14369"/>
        <dbReference type="ChEBI" id="CHEBI:15377"/>
        <dbReference type="ChEBI" id="CHEBI:29805"/>
        <dbReference type="ChEBI" id="CHEBI:43474"/>
        <dbReference type="ChEBI" id="CHEBI:58033"/>
        <dbReference type="EC" id="3.1.3.18"/>
    </reaction>
</comment>
<dbReference type="HAMAP" id="MF_00495">
    <property type="entry name" value="GPH_hydrolase_bact"/>
    <property type="match status" value="1"/>
</dbReference>
<organism evidence="10">
    <name type="scientific">hydrothermal vent metagenome</name>
    <dbReference type="NCBI Taxonomy" id="652676"/>
    <lineage>
        <taxon>unclassified sequences</taxon>
        <taxon>metagenomes</taxon>
        <taxon>ecological metagenomes</taxon>
    </lineage>
</organism>
<evidence type="ECO:0000256" key="8">
    <source>
        <dbReference type="ARBA" id="ARBA00022842"/>
    </source>
</evidence>
<dbReference type="SFLD" id="SFLDG01129">
    <property type="entry name" value="C1.5:_HAD__Beta-PGM__Phosphata"/>
    <property type="match status" value="1"/>
</dbReference>
<dbReference type="AlphaFoldDB" id="A0A3B0Y340"/>
<keyword evidence="9" id="KW-0119">Carbohydrate metabolism</keyword>
<evidence type="ECO:0000256" key="4">
    <source>
        <dbReference type="ARBA" id="ARBA00006171"/>
    </source>
</evidence>
<dbReference type="GO" id="GO:0005975">
    <property type="term" value="P:carbohydrate metabolic process"/>
    <property type="evidence" value="ECO:0007669"/>
    <property type="project" value="InterPro"/>
</dbReference>
<reference evidence="10" key="1">
    <citation type="submission" date="2018-06" db="EMBL/GenBank/DDBJ databases">
        <authorList>
            <person name="Zhirakovskaya E."/>
        </authorList>
    </citation>
    <scope>NUCLEOTIDE SEQUENCE</scope>
</reference>
<dbReference type="FunFam" id="3.40.50.1000:FF:000022">
    <property type="entry name" value="Phosphoglycolate phosphatase"/>
    <property type="match status" value="1"/>
</dbReference>
<dbReference type="InterPro" id="IPR050155">
    <property type="entry name" value="HAD-like_hydrolase_sf"/>
</dbReference>
<dbReference type="PANTHER" id="PTHR43434">
    <property type="entry name" value="PHOSPHOGLYCOLATE PHOSPHATASE"/>
    <property type="match status" value="1"/>
</dbReference>
<dbReference type="InterPro" id="IPR037512">
    <property type="entry name" value="PGPase_prok"/>
</dbReference>
<dbReference type="CDD" id="cd16417">
    <property type="entry name" value="HAD_PGPase"/>
    <property type="match status" value="1"/>
</dbReference>
<dbReference type="SFLD" id="SFLDS00003">
    <property type="entry name" value="Haloacid_Dehalogenase"/>
    <property type="match status" value="1"/>
</dbReference>
<comment type="cofactor">
    <cofactor evidence="2">
        <name>Mg(2+)</name>
        <dbReference type="ChEBI" id="CHEBI:18420"/>
    </cofactor>
</comment>
<sequence>MNEVSKASLSRPQMILIDVDGTLVDSVPDLAFCVDEMMVAVEMPKRGEAAVREWVGNGVEKLVRRALTNSLDGEPEDEIFNKANPIFLELYKENTCKRSTLYPGVIEAMDYFAEQGYKLGCVTNKAEQFTRPLLEQLGLLDRFEILICGDTLEKKKPDPLPLLHAAKYFSVEPENALMLGDSISDVTAARAANFKIVCMSYGYNHGVDIREANPDAVIDRMDDISKLLENEN</sequence>
<dbReference type="NCBIfam" id="TIGR01449">
    <property type="entry name" value="PGP_bact"/>
    <property type="match status" value="1"/>
</dbReference>
<dbReference type="Gene3D" id="1.10.150.240">
    <property type="entry name" value="Putative phosphatase, domain 2"/>
    <property type="match status" value="1"/>
</dbReference>
<dbReference type="GO" id="GO:0046872">
    <property type="term" value="F:metal ion binding"/>
    <property type="evidence" value="ECO:0007669"/>
    <property type="project" value="UniProtKB-KW"/>
</dbReference>
<accession>A0A3B0Y340</accession>
<name>A0A3B0Y340_9ZZZZ</name>
<dbReference type="InterPro" id="IPR023214">
    <property type="entry name" value="HAD_sf"/>
</dbReference>
<dbReference type="EC" id="3.1.3.18" evidence="5"/>
<dbReference type="NCBIfam" id="TIGR01549">
    <property type="entry name" value="HAD-SF-IA-v1"/>
    <property type="match status" value="1"/>
</dbReference>
<evidence type="ECO:0000256" key="1">
    <source>
        <dbReference type="ARBA" id="ARBA00000830"/>
    </source>
</evidence>
<evidence type="ECO:0000256" key="2">
    <source>
        <dbReference type="ARBA" id="ARBA00001946"/>
    </source>
</evidence>
<keyword evidence="8" id="KW-0460">Magnesium</keyword>
<dbReference type="Gene3D" id="3.40.50.1000">
    <property type="entry name" value="HAD superfamily/HAD-like"/>
    <property type="match status" value="1"/>
</dbReference>
<evidence type="ECO:0000313" key="10">
    <source>
        <dbReference type="EMBL" id="VAW75118.1"/>
    </source>
</evidence>
<evidence type="ECO:0000256" key="9">
    <source>
        <dbReference type="ARBA" id="ARBA00023277"/>
    </source>
</evidence>
<evidence type="ECO:0000256" key="5">
    <source>
        <dbReference type="ARBA" id="ARBA00013078"/>
    </source>
</evidence>
<gene>
    <name evidence="10" type="ORF">MNBD_GAMMA12-782</name>
</gene>
<dbReference type="NCBIfam" id="TIGR01509">
    <property type="entry name" value="HAD-SF-IA-v3"/>
    <property type="match status" value="1"/>
</dbReference>
<dbReference type="GO" id="GO:0005829">
    <property type="term" value="C:cytosol"/>
    <property type="evidence" value="ECO:0007669"/>
    <property type="project" value="TreeGrafter"/>
</dbReference>
<evidence type="ECO:0000256" key="6">
    <source>
        <dbReference type="ARBA" id="ARBA00022723"/>
    </source>
</evidence>
<dbReference type="UniPathway" id="UPA00865">
    <property type="reaction ID" value="UER00834"/>
</dbReference>